<dbReference type="InParanoid" id="C1FA45"/>
<evidence type="ECO:0000313" key="2">
    <source>
        <dbReference type="EMBL" id="ACO31743.1"/>
    </source>
</evidence>
<reference evidence="2 3" key="1">
    <citation type="journal article" date="2009" name="Appl. Environ. Microbiol.">
        <title>Three genomes from the phylum Acidobacteria provide insight into the lifestyles of these microorganisms in soils.</title>
        <authorList>
            <person name="Ward N.L."/>
            <person name="Challacombe J.F."/>
            <person name="Janssen P.H."/>
            <person name="Henrissat B."/>
            <person name="Coutinho P.M."/>
            <person name="Wu M."/>
            <person name="Xie G."/>
            <person name="Haft D.H."/>
            <person name="Sait M."/>
            <person name="Badger J."/>
            <person name="Barabote R.D."/>
            <person name="Bradley B."/>
            <person name="Brettin T.S."/>
            <person name="Brinkac L.M."/>
            <person name="Bruce D."/>
            <person name="Creasy T."/>
            <person name="Daugherty S.C."/>
            <person name="Davidsen T.M."/>
            <person name="DeBoy R.T."/>
            <person name="Detter J.C."/>
            <person name="Dodson R.J."/>
            <person name="Durkin A.S."/>
            <person name="Ganapathy A."/>
            <person name="Gwinn-Giglio M."/>
            <person name="Han C.S."/>
            <person name="Khouri H."/>
            <person name="Kiss H."/>
            <person name="Kothari S.P."/>
            <person name="Madupu R."/>
            <person name="Nelson K.E."/>
            <person name="Nelson W.C."/>
            <person name="Paulsen I."/>
            <person name="Penn K."/>
            <person name="Ren Q."/>
            <person name="Rosovitz M.J."/>
            <person name="Selengut J.D."/>
            <person name="Shrivastava S."/>
            <person name="Sullivan S.A."/>
            <person name="Tapia R."/>
            <person name="Thompson L.S."/>
            <person name="Watkins K.L."/>
            <person name="Yang Q."/>
            <person name="Yu C."/>
            <person name="Zafar N."/>
            <person name="Zhou L."/>
            <person name="Kuske C.R."/>
        </authorList>
    </citation>
    <scope>NUCLEOTIDE SEQUENCE [LARGE SCALE GENOMIC DNA]</scope>
    <source>
        <strain evidence="3">ATCC 51196 / DSM 11244 / BCRC 80197 / JCM 7670 / NBRC 15755 / NCIMB 13165 / 161</strain>
    </source>
</reference>
<accession>C1FA45</accession>
<feature type="transmembrane region" description="Helical" evidence="1">
    <location>
        <begin position="6"/>
        <end position="25"/>
    </location>
</feature>
<keyword evidence="1" id="KW-0472">Membrane</keyword>
<dbReference type="AlphaFoldDB" id="C1FA45"/>
<keyword evidence="3" id="KW-1185">Reference proteome</keyword>
<keyword evidence="1" id="KW-0812">Transmembrane</keyword>
<proteinExistence type="predicted"/>
<dbReference type="HOGENOM" id="CLU_3264213_0_0_0"/>
<evidence type="ECO:0000256" key="1">
    <source>
        <dbReference type="SAM" id="Phobius"/>
    </source>
</evidence>
<dbReference type="KEGG" id="aca:ACP_0427"/>
<keyword evidence="1" id="KW-1133">Transmembrane helix</keyword>
<dbReference type="EMBL" id="CP001472">
    <property type="protein sequence ID" value="ACO31743.1"/>
    <property type="molecule type" value="Genomic_DNA"/>
</dbReference>
<evidence type="ECO:0000313" key="3">
    <source>
        <dbReference type="Proteomes" id="UP000002207"/>
    </source>
</evidence>
<sequence length="41" mass="4859">MSRVWILIIGAVTISFLLICLVGFVRDGQRRRSKRDRNPWE</sequence>
<gene>
    <name evidence="2" type="ordered locus">ACP_0427</name>
</gene>
<dbReference type="Proteomes" id="UP000002207">
    <property type="component" value="Chromosome"/>
</dbReference>
<protein>
    <submittedName>
        <fullName evidence="2">Uncharacterized protein</fullName>
    </submittedName>
</protein>
<organism evidence="2 3">
    <name type="scientific">Acidobacterium capsulatum (strain ATCC 51196 / DSM 11244 / BCRC 80197 / JCM 7670 / NBRC 15755 / NCIMB 13165 / 161)</name>
    <dbReference type="NCBI Taxonomy" id="240015"/>
    <lineage>
        <taxon>Bacteria</taxon>
        <taxon>Pseudomonadati</taxon>
        <taxon>Acidobacteriota</taxon>
        <taxon>Terriglobia</taxon>
        <taxon>Terriglobales</taxon>
        <taxon>Acidobacteriaceae</taxon>
        <taxon>Acidobacterium</taxon>
    </lineage>
</organism>
<name>C1FA45_ACIC5</name>